<dbReference type="PANTHER" id="PTHR28570">
    <property type="entry name" value="ASPARTYL AMINOPEPTIDASE"/>
    <property type="match status" value="1"/>
</dbReference>
<proteinExistence type="inferred from homology"/>
<sequence>MLHDMLRRILRNMDLSENEIDESIYDAMLLSVDVAHALHPNKKEKMDITNKPVMGKGFCIKQACSQSYATDAQAIAILCQLCDEKGIPYQRFVNRSDSRGGSTLGSIAGTLLPVKTVDIGIPILAMHSACELMGVRDMKALSDCVTAFFGYLGK</sequence>
<dbReference type="EC" id="3.4.11.-" evidence="2"/>
<evidence type="ECO:0000256" key="1">
    <source>
        <dbReference type="RuleBase" id="RU004386"/>
    </source>
</evidence>
<dbReference type="GO" id="GO:0008237">
    <property type="term" value="F:metallopeptidase activity"/>
    <property type="evidence" value="ECO:0007669"/>
    <property type="project" value="UniProtKB-KW"/>
</dbReference>
<dbReference type="SUPFAM" id="SSF53187">
    <property type="entry name" value="Zn-dependent exopeptidases"/>
    <property type="match status" value="1"/>
</dbReference>
<keyword evidence="1" id="KW-0645">Protease</keyword>
<dbReference type="InterPro" id="IPR001948">
    <property type="entry name" value="Peptidase_M18"/>
</dbReference>
<keyword evidence="1 3" id="KW-0378">Hydrolase</keyword>
<dbReference type="Pfam" id="PF02127">
    <property type="entry name" value="Peptidase_M18"/>
    <property type="match status" value="1"/>
</dbReference>
<dbReference type="EMBL" id="CZAJ01000013">
    <property type="protein sequence ID" value="CUP01651.1"/>
    <property type="molecule type" value="Genomic_DNA"/>
</dbReference>
<dbReference type="GO" id="GO:0004177">
    <property type="term" value="F:aminopeptidase activity"/>
    <property type="evidence" value="ECO:0007669"/>
    <property type="project" value="UniProtKB-KW"/>
</dbReference>
<keyword evidence="1" id="KW-0479">Metal-binding</keyword>
<dbReference type="AlphaFoldDB" id="A0A174JSQ4"/>
<dbReference type="PANTHER" id="PTHR28570:SF3">
    <property type="entry name" value="ASPARTYL AMINOPEPTIDASE"/>
    <property type="match status" value="1"/>
</dbReference>
<dbReference type="PRINTS" id="PR00932">
    <property type="entry name" value="AMINO1PTASE"/>
</dbReference>
<protein>
    <recommendedName>
        <fullName evidence="2">M18 family aminopeptidase</fullName>
        <ecNumber evidence="2">3.4.11.-</ecNumber>
    </recommendedName>
</protein>
<dbReference type="GO" id="GO:0006508">
    <property type="term" value="P:proteolysis"/>
    <property type="evidence" value="ECO:0007669"/>
    <property type="project" value="UniProtKB-KW"/>
</dbReference>
<evidence type="ECO:0000313" key="4">
    <source>
        <dbReference type="Proteomes" id="UP000095602"/>
    </source>
</evidence>
<keyword evidence="1 3" id="KW-0031">Aminopeptidase</keyword>
<accession>A0A174JSQ4</accession>
<keyword evidence="1" id="KW-0482">Metalloprotease</keyword>
<dbReference type="RefSeq" id="WP_306723093.1">
    <property type="nucleotide sequence ID" value="NZ_CZAJ01000013.1"/>
</dbReference>
<comment type="cofactor">
    <cofactor evidence="2">
        <name>Zn(2+)</name>
        <dbReference type="ChEBI" id="CHEBI:29105"/>
    </cofactor>
</comment>
<gene>
    <name evidence="3" type="primary">apeB_2</name>
    <name evidence="3" type="ORF">ERS852497_01598</name>
</gene>
<dbReference type="Proteomes" id="UP000095602">
    <property type="component" value="Unassembled WGS sequence"/>
</dbReference>
<evidence type="ECO:0000313" key="3">
    <source>
        <dbReference type="EMBL" id="CUP01651.1"/>
    </source>
</evidence>
<name>A0A174JSQ4_9FIRM</name>
<reference evidence="3 4" key="1">
    <citation type="submission" date="2015-09" db="EMBL/GenBank/DDBJ databases">
        <authorList>
            <consortium name="Pathogen Informatics"/>
        </authorList>
    </citation>
    <scope>NUCLEOTIDE SEQUENCE [LARGE SCALE GENOMIC DNA]</scope>
    <source>
        <strain evidence="3 4">2789STDY5834884</strain>
    </source>
</reference>
<keyword evidence="1" id="KW-0862">Zinc</keyword>
<evidence type="ECO:0000256" key="2">
    <source>
        <dbReference type="RuleBase" id="RU004387"/>
    </source>
</evidence>
<comment type="similarity">
    <text evidence="1">Belongs to the peptidase M18 family.</text>
</comment>
<dbReference type="GO" id="GO:0008270">
    <property type="term" value="F:zinc ion binding"/>
    <property type="evidence" value="ECO:0007669"/>
    <property type="project" value="InterPro"/>
</dbReference>
<dbReference type="Gene3D" id="3.40.630.10">
    <property type="entry name" value="Zn peptidases"/>
    <property type="match status" value="1"/>
</dbReference>
<organism evidence="3 4">
    <name type="scientific">Agathobacter rectalis</name>
    <dbReference type="NCBI Taxonomy" id="39491"/>
    <lineage>
        <taxon>Bacteria</taxon>
        <taxon>Bacillati</taxon>
        <taxon>Bacillota</taxon>
        <taxon>Clostridia</taxon>
        <taxon>Lachnospirales</taxon>
        <taxon>Lachnospiraceae</taxon>
        <taxon>Agathobacter</taxon>
    </lineage>
</organism>